<dbReference type="PANTHER" id="PTHR46599">
    <property type="entry name" value="PIGGYBAC TRANSPOSABLE ELEMENT-DERIVED PROTEIN 4"/>
    <property type="match status" value="1"/>
</dbReference>
<comment type="caution">
    <text evidence="1">The sequence shown here is derived from an EMBL/GenBank/DDBJ whole genome shotgun (WGS) entry which is preliminary data.</text>
</comment>
<proteinExistence type="predicted"/>
<dbReference type="EMBL" id="NBNE01007970">
    <property type="protein sequence ID" value="OWZ00021.1"/>
    <property type="molecule type" value="Genomic_DNA"/>
</dbReference>
<evidence type="ECO:0000313" key="2">
    <source>
        <dbReference type="Proteomes" id="UP000198211"/>
    </source>
</evidence>
<dbReference type="OrthoDB" id="129209at2759"/>
<keyword evidence="2" id="KW-1185">Reference proteome</keyword>
<evidence type="ECO:0008006" key="3">
    <source>
        <dbReference type="Google" id="ProtNLM"/>
    </source>
</evidence>
<accession>A0A225V3E3</accession>
<organism evidence="1 2">
    <name type="scientific">Phytophthora megakarya</name>
    <dbReference type="NCBI Taxonomy" id="4795"/>
    <lineage>
        <taxon>Eukaryota</taxon>
        <taxon>Sar</taxon>
        <taxon>Stramenopiles</taxon>
        <taxon>Oomycota</taxon>
        <taxon>Peronosporomycetes</taxon>
        <taxon>Peronosporales</taxon>
        <taxon>Peronosporaceae</taxon>
        <taxon>Phytophthora</taxon>
    </lineage>
</organism>
<sequence>MSNDYPDIFGGKGGSNVAALAAASTAMETFVLFVTPRLLEFSAGTSNDYSMENLDARGEAHLAKQRALKKKKQEFQVKSPDFVKQTLLKMQDISEREIVVFLVLLMARKIAPNKEKFDNHWKTTDKGTIPRGCFNAFILVMAFDETMFPCTSPFNRMRVFMKDKPHRWGTKLFMLCYSTSAYCMR</sequence>
<evidence type="ECO:0000313" key="1">
    <source>
        <dbReference type="EMBL" id="OWZ00021.1"/>
    </source>
</evidence>
<reference evidence="2" key="1">
    <citation type="submission" date="2017-03" db="EMBL/GenBank/DDBJ databases">
        <title>Phytopthora megakarya and P. palmivora, two closely related causual agents of cacao black pod achieved similar genome size and gene model numbers by different mechanisms.</title>
        <authorList>
            <person name="Ali S."/>
            <person name="Shao J."/>
            <person name="Larry D.J."/>
            <person name="Kronmiller B."/>
            <person name="Shen D."/>
            <person name="Strem M.D."/>
            <person name="Melnick R.L."/>
            <person name="Guiltinan M.J."/>
            <person name="Tyler B.M."/>
            <person name="Meinhardt L.W."/>
            <person name="Bailey B.A."/>
        </authorList>
    </citation>
    <scope>NUCLEOTIDE SEQUENCE [LARGE SCALE GENOMIC DNA]</scope>
    <source>
        <strain evidence="2">zdho120</strain>
    </source>
</reference>
<gene>
    <name evidence="1" type="ORF">PHMEG_00028880</name>
</gene>
<dbReference type="Proteomes" id="UP000198211">
    <property type="component" value="Unassembled WGS sequence"/>
</dbReference>
<dbReference type="PANTHER" id="PTHR46599:SF3">
    <property type="entry name" value="PIGGYBAC TRANSPOSABLE ELEMENT-DERIVED PROTEIN 4"/>
    <property type="match status" value="1"/>
</dbReference>
<dbReference type="AlphaFoldDB" id="A0A225V3E3"/>
<protein>
    <recommendedName>
        <fullName evidence="3">PiggyBac transposable element-derived protein domain-containing protein</fullName>
    </recommendedName>
</protein>
<name>A0A225V3E3_9STRA</name>